<keyword evidence="2" id="KW-1185">Reference proteome</keyword>
<evidence type="ECO:0000313" key="1">
    <source>
        <dbReference type="EMBL" id="PPQ72886.1"/>
    </source>
</evidence>
<proteinExistence type="predicted"/>
<accession>A0A409W325</accession>
<dbReference type="Proteomes" id="UP000284706">
    <property type="component" value="Unassembled WGS sequence"/>
</dbReference>
<reference evidence="1 2" key="1">
    <citation type="journal article" date="2018" name="Evol. Lett.">
        <title>Horizontal gene cluster transfer increased hallucinogenic mushroom diversity.</title>
        <authorList>
            <person name="Reynolds H.T."/>
            <person name="Vijayakumar V."/>
            <person name="Gluck-Thaler E."/>
            <person name="Korotkin H.B."/>
            <person name="Matheny P.B."/>
            <person name="Slot J.C."/>
        </authorList>
    </citation>
    <scope>NUCLEOTIDE SEQUENCE [LARGE SCALE GENOMIC DNA]</scope>
    <source>
        <strain evidence="1 2">SRW20</strain>
    </source>
</reference>
<name>A0A409W325_9AGAR</name>
<comment type="caution">
    <text evidence="1">The sequence shown here is derived from an EMBL/GenBank/DDBJ whole genome shotgun (WGS) entry which is preliminary data.</text>
</comment>
<evidence type="ECO:0000313" key="2">
    <source>
        <dbReference type="Proteomes" id="UP000284706"/>
    </source>
</evidence>
<protein>
    <submittedName>
        <fullName evidence="1">Uncharacterized protein</fullName>
    </submittedName>
</protein>
<organism evidence="1 2">
    <name type="scientific">Gymnopilus dilepis</name>
    <dbReference type="NCBI Taxonomy" id="231916"/>
    <lineage>
        <taxon>Eukaryota</taxon>
        <taxon>Fungi</taxon>
        <taxon>Dikarya</taxon>
        <taxon>Basidiomycota</taxon>
        <taxon>Agaricomycotina</taxon>
        <taxon>Agaricomycetes</taxon>
        <taxon>Agaricomycetidae</taxon>
        <taxon>Agaricales</taxon>
        <taxon>Agaricineae</taxon>
        <taxon>Hymenogastraceae</taxon>
        <taxon>Gymnopilus</taxon>
    </lineage>
</organism>
<sequence>MHFSLGRLYTNALLASLNARRKFRSNPVELTPLAVVPRPRALSTVLTESTNEQDVSLYHIEVISPHHIALVIDTAEGKGKNGQDIAA</sequence>
<dbReference type="EMBL" id="NHYE01005434">
    <property type="protein sequence ID" value="PPQ72886.1"/>
    <property type="molecule type" value="Genomic_DNA"/>
</dbReference>
<gene>
    <name evidence="1" type="ORF">CVT26_003507</name>
</gene>
<dbReference type="OrthoDB" id="3064348at2759"/>
<dbReference type="AlphaFoldDB" id="A0A409W325"/>
<dbReference type="InParanoid" id="A0A409W325"/>